<reference evidence="1 2" key="2">
    <citation type="submission" date="2020-03" db="EMBL/GenBank/DDBJ databases">
        <authorList>
            <person name="Ichikawa N."/>
            <person name="Kimura A."/>
            <person name="Kitahashi Y."/>
            <person name="Uohara A."/>
        </authorList>
    </citation>
    <scope>NUCLEOTIDE SEQUENCE [LARGE SCALE GENOMIC DNA]</scope>
    <source>
        <strain evidence="1 2">NBRC 105367</strain>
    </source>
</reference>
<evidence type="ECO:0008006" key="3">
    <source>
        <dbReference type="Google" id="ProtNLM"/>
    </source>
</evidence>
<reference evidence="1 2" key="1">
    <citation type="submission" date="2020-03" db="EMBL/GenBank/DDBJ databases">
        <title>Whole genome shotgun sequence of Phytohabitans suffuscus NBRC 105367.</title>
        <authorList>
            <person name="Komaki H."/>
            <person name="Tamura T."/>
        </authorList>
    </citation>
    <scope>NUCLEOTIDE SEQUENCE [LARGE SCALE GENOMIC DNA]</scope>
    <source>
        <strain evidence="1 2">NBRC 105367</strain>
    </source>
</reference>
<evidence type="ECO:0000313" key="1">
    <source>
        <dbReference type="EMBL" id="BCB84541.1"/>
    </source>
</evidence>
<protein>
    <recommendedName>
        <fullName evidence="3">ABC transporter substrate-binding protein</fullName>
    </recommendedName>
</protein>
<dbReference type="AlphaFoldDB" id="A0A6F8YF18"/>
<sequence length="155" mass="16388">MSTFALLIDTYGTGYFDELRAHGIDIAESGPGAQLVAAGANPVFIGAFPNLVLPLKQQGAPIDYLPIQDPASAVSNYLAISTEAAHPNAARLFVAWRLTKQSHEILCKAGGSASPLGDMPGCEPAPPADFKRPDYALFNDKAWQAKNLPLLGLTP</sequence>
<accession>A0A6F8YF18</accession>
<dbReference type="RefSeq" id="WP_232074647.1">
    <property type="nucleotide sequence ID" value="NZ_AP022871.1"/>
</dbReference>
<dbReference type="KEGG" id="psuu:Psuf_018540"/>
<name>A0A6F8YF18_9ACTN</name>
<dbReference type="Proteomes" id="UP000503011">
    <property type="component" value="Chromosome"/>
</dbReference>
<dbReference type="SUPFAM" id="SSF53850">
    <property type="entry name" value="Periplasmic binding protein-like II"/>
    <property type="match status" value="1"/>
</dbReference>
<dbReference type="Gene3D" id="3.40.190.10">
    <property type="entry name" value="Periplasmic binding protein-like II"/>
    <property type="match status" value="2"/>
</dbReference>
<organism evidence="1 2">
    <name type="scientific">Phytohabitans suffuscus</name>
    <dbReference type="NCBI Taxonomy" id="624315"/>
    <lineage>
        <taxon>Bacteria</taxon>
        <taxon>Bacillati</taxon>
        <taxon>Actinomycetota</taxon>
        <taxon>Actinomycetes</taxon>
        <taxon>Micromonosporales</taxon>
        <taxon>Micromonosporaceae</taxon>
    </lineage>
</organism>
<evidence type="ECO:0000313" key="2">
    <source>
        <dbReference type="Proteomes" id="UP000503011"/>
    </source>
</evidence>
<dbReference type="EMBL" id="AP022871">
    <property type="protein sequence ID" value="BCB84541.1"/>
    <property type="molecule type" value="Genomic_DNA"/>
</dbReference>
<keyword evidence="2" id="KW-1185">Reference proteome</keyword>
<proteinExistence type="predicted"/>
<gene>
    <name evidence="1" type="ORF">Psuf_018540</name>
</gene>